<evidence type="ECO:0000256" key="2">
    <source>
        <dbReference type="SAM" id="MobiDB-lite"/>
    </source>
</evidence>
<feature type="compositionally biased region" description="Polar residues" evidence="2">
    <location>
        <begin position="1"/>
        <end position="14"/>
    </location>
</feature>
<feature type="compositionally biased region" description="Low complexity" evidence="2">
    <location>
        <begin position="50"/>
        <end position="91"/>
    </location>
</feature>
<feature type="region of interest" description="Disordered" evidence="2">
    <location>
        <begin position="1"/>
        <end position="92"/>
    </location>
</feature>
<sequence length="365" mass="39886">MPTEVDSSTPNSTGLHILWTASNPPRHVSSASPAPSPSHVTVTQSIPVQSTSAPAPISTTPTPSTNGPPNMSSTPVQAPVPSSSSVSLHSPPHSPLITRVTVPPDDLSPSHPMITRAKAGIVKPNPKYANVVSITNDVVEPSGFAQANKDEQWRTAMGEEFNALQRAGGSYCSFILSEGNTKTAVTISKNSLSMKDFSLFFTSDVSRHVNYKKYNMGLAGKLEVDVELKASGDEFYKILSNQVHQMPTASSRIQAVDIHEGDWETPGSIKLWKYTIDGKTEVFKERIHFDDKEKCIIMDGVEGHALEKFKKYKVIFQVINKDEGAFVKLTLEYEKHNEADEPPSQYLDFGAALIRDIDEHLVKAA</sequence>
<evidence type="ECO:0000256" key="1">
    <source>
        <dbReference type="ARBA" id="ARBA00038242"/>
    </source>
</evidence>
<dbReference type="InterPro" id="IPR000916">
    <property type="entry name" value="Bet_v_I/MLP"/>
</dbReference>
<accession>A0AA39VDV3</accession>
<dbReference type="InterPro" id="IPR052006">
    <property type="entry name" value="MLP-like"/>
</dbReference>
<dbReference type="Gene3D" id="3.30.530.20">
    <property type="match status" value="1"/>
</dbReference>
<gene>
    <name evidence="4" type="ORF">LWI29_018977</name>
</gene>
<dbReference type="Proteomes" id="UP001168877">
    <property type="component" value="Unassembled WGS sequence"/>
</dbReference>
<organism evidence="4 5">
    <name type="scientific">Acer saccharum</name>
    <name type="common">Sugar maple</name>
    <dbReference type="NCBI Taxonomy" id="4024"/>
    <lineage>
        <taxon>Eukaryota</taxon>
        <taxon>Viridiplantae</taxon>
        <taxon>Streptophyta</taxon>
        <taxon>Embryophyta</taxon>
        <taxon>Tracheophyta</taxon>
        <taxon>Spermatophyta</taxon>
        <taxon>Magnoliopsida</taxon>
        <taxon>eudicotyledons</taxon>
        <taxon>Gunneridae</taxon>
        <taxon>Pentapetalae</taxon>
        <taxon>rosids</taxon>
        <taxon>malvids</taxon>
        <taxon>Sapindales</taxon>
        <taxon>Sapindaceae</taxon>
        <taxon>Hippocastanoideae</taxon>
        <taxon>Acereae</taxon>
        <taxon>Acer</taxon>
    </lineage>
</organism>
<comment type="caution">
    <text evidence="4">The sequence shown here is derived from an EMBL/GenBank/DDBJ whole genome shotgun (WGS) entry which is preliminary data.</text>
</comment>
<feature type="domain" description="Bet v I/Major latex protein" evidence="3">
    <location>
        <begin position="217"/>
        <end position="364"/>
    </location>
</feature>
<dbReference type="CDD" id="cd07816">
    <property type="entry name" value="Bet_v1-like"/>
    <property type="match status" value="1"/>
</dbReference>
<dbReference type="PANTHER" id="PTHR31338">
    <property type="entry name" value="POLYKETIDE CYCLASE/DEHYDRASE AND LIPID TRANSPORT SUPERFAMILY PROTEIN"/>
    <property type="match status" value="1"/>
</dbReference>
<comment type="similarity">
    <text evidence="1">Belongs to the MLP family.</text>
</comment>
<dbReference type="PANTHER" id="PTHR31338:SF16">
    <property type="entry name" value="POLYKETIDE CYCLASE_DEHYDRASE AND LIPID TRANSPORT SUPERFAMILY PROTEIN"/>
    <property type="match status" value="1"/>
</dbReference>
<evidence type="ECO:0000313" key="5">
    <source>
        <dbReference type="Proteomes" id="UP001168877"/>
    </source>
</evidence>
<keyword evidence="5" id="KW-1185">Reference proteome</keyword>
<evidence type="ECO:0000313" key="4">
    <source>
        <dbReference type="EMBL" id="KAK0574153.1"/>
    </source>
</evidence>
<dbReference type="EMBL" id="JAUESC010000387">
    <property type="protein sequence ID" value="KAK0574153.1"/>
    <property type="molecule type" value="Genomic_DNA"/>
</dbReference>
<dbReference type="SUPFAM" id="SSF55961">
    <property type="entry name" value="Bet v1-like"/>
    <property type="match status" value="1"/>
</dbReference>
<feature type="compositionally biased region" description="Low complexity" evidence="2">
    <location>
        <begin position="24"/>
        <end position="40"/>
    </location>
</feature>
<protein>
    <recommendedName>
        <fullName evidence="3">Bet v I/Major latex protein domain-containing protein</fullName>
    </recommendedName>
</protein>
<dbReference type="Pfam" id="PF00407">
    <property type="entry name" value="Bet_v_1"/>
    <property type="match status" value="1"/>
</dbReference>
<reference evidence="4" key="1">
    <citation type="journal article" date="2022" name="Plant J.">
        <title>Strategies of tolerance reflected in two North American maple genomes.</title>
        <authorList>
            <person name="McEvoy S.L."/>
            <person name="Sezen U.U."/>
            <person name="Trouern-Trend A."/>
            <person name="McMahon S.M."/>
            <person name="Schaberg P.G."/>
            <person name="Yang J."/>
            <person name="Wegrzyn J.L."/>
            <person name="Swenson N.G."/>
        </authorList>
    </citation>
    <scope>NUCLEOTIDE SEQUENCE</scope>
    <source>
        <strain evidence="4">NS2018</strain>
    </source>
</reference>
<dbReference type="GO" id="GO:0006952">
    <property type="term" value="P:defense response"/>
    <property type="evidence" value="ECO:0007669"/>
    <property type="project" value="InterPro"/>
</dbReference>
<reference evidence="4" key="2">
    <citation type="submission" date="2023-06" db="EMBL/GenBank/DDBJ databases">
        <authorList>
            <person name="Swenson N.G."/>
            <person name="Wegrzyn J.L."/>
            <person name="Mcevoy S.L."/>
        </authorList>
    </citation>
    <scope>NUCLEOTIDE SEQUENCE</scope>
    <source>
        <strain evidence="4">NS2018</strain>
        <tissue evidence="4">Leaf</tissue>
    </source>
</reference>
<dbReference type="AlphaFoldDB" id="A0AA39VDV3"/>
<proteinExistence type="inferred from homology"/>
<name>A0AA39VDV3_ACESA</name>
<dbReference type="InterPro" id="IPR023393">
    <property type="entry name" value="START-like_dom_sf"/>
</dbReference>
<dbReference type="SMART" id="SM01037">
    <property type="entry name" value="Bet_v_1"/>
    <property type="match status" value="1"/>
</dbReference>
<evidence type="ECO:0000259" key="3">
    <source>
        <dbReference type="SMART" id="SM01037"/>
    </source>
</evidence>